<keyword evidence="2" id="KW-1185">Reference proteome</keyword>
<comment type="caution">
    <text evidence="1">The sequence shown here is derived from an EMBL/GenBank/DDBJ whole genome shotgun (WGS) entry which is preliminary data.</text>
</comment>
<protein>
    <submittedName>
        <fullName evidence="1">Uncharacterized protein</fullName>
    </submittedName>
</protein>
<dbReference type="RefSeq" id="WP_185110664.1">
    <property type="nucleotide sequence ID" value="NZ_JACHMI010000001.1"/>
</dbReference>
<proteinExistence type="predicted"/>
<sequence length="261" mass="29719">MSQRTYDLERLCAGACMNGYRRKVRTYEAAYVVYRADHQQWRSDAAAWHAPLVWPEEPAEPDEPRLPYRVEGEPVYCPDCMYGLKSKLSKLDGAACVYLREADGFRGQTDQAKVSSKGSEPPSLSPTIDDIDELDGWLRDWKASYLGAETMARQGMLADSITLGASWLVARAERILGHADLALLFGEEIARWYGRLVRYDPSDVVVEPLRAARCPECKGLTLERKVGEDKVTCRRRTCERVLKWSEYQEMAEEVRKTRKAS</sequence>
<reference evidence="1 2" key="1">
    <citation type="submission" date="2020-08" db="EMBL/GenBank/DDBJ databases">
        <title>Sequencing the genomes of 1000 actinobacteria strains.</title>
        <authorList>
            <person name="Klenk H.-P."/>
        </authorList>
    </citation>
    <scope>NUCLEOTIDE SEQUENCE [LARGE SCALE GENOMIC DNA]</scope>
    <source>
        <strain evidence="1 2">DSM 43768</strain>
    </source>
</reference>
<organism evidence="1 2">
    <name type="scientific">Nonomuraea rubra</name>
    <dbReference type="NCBI Taxonomy" id="46180"/>
    <lineage>
        <taxon>Bacteria</taxon>
        <taxon>Bacillati</taxon>
        <taxon>Actinomycetota</taxon>
        <taxon>Actinomycetes</taxon>
        <taxon>Streptosporangiales</taxon>
        <taxon>Streptosporangiaceae</taxon>
        <taxon>Nonomuraea</taxon>
    </lineage>
</organism>
<evidence type="ECO:0000313" key="1">
    <source>
        <dbReference type="EMBL" id="MBB6556185.1"/>
    </source>
</evidence>
<dbReference type="Proteomes" id="UP000565579">
    <property type="component" value="Unassembled WGS sequence"/>
</dbReference>
<accession>A0A7X0U659</accession>
<name>A0A7X0U659_9ACTN</name>
<dbReference type="AlphaFoldDB" id="A0A7X0U659"/>
<gene>
    <name evidence="1" type="ORF">HD593_010980</name>
</gene>
<dbReference type="EMBL" id="JACHMI010000001">
    <property type="protein sequence ID" value="MBB6556185.1"/>
    <property type="molecule type" value="Genomic_DNA"/>
</dbReference>
<evidence type="ECO:0000313" key="2">
    <source>
        <dbReference type="Proteomes" id="UP000565579"/>
    </source>
</evidence>